<dbReference type="InterPro" id="IPR051712">
    <property type="entry name" value="ARTD-AVP"/>
</dbReference>
<dbReference type="Pfam" id="PF00644">
    <property type="entry name" value="PARP"/>
    <property type="match status" value="1"/>
</dbReference>
<accession>A0A820B0Y4</accession>
<dbReference type="EMBL" id="CAJOAX010018957">
    <property type="protein sequence ID" value="CAF4184971.1"/>
    <property type="molecule type" value="Genomic_DNA"/>
</dbReference>
<gene>
    <name evidence="3" type="ORF">OTI717_LOCUS37871</name>
</gene>
<organism evidence="3 4">
    <name type="scientific">Rotaria sordida</name>
    <dbReference type="NCBI Taxonomy" id="392033"/>
    <lineage>
        <taxon>Eukaryota</taxon>
        <taxon>Metazoa</taxon>
        <taxon>Spiralia</taxon>
        <taxon>Gnathifera</taxon>
        <taxon>Rotifera</taxon>
        <taxon>Eurotatoria</taxon>
        <taxon>Bdelloidea</taxon>
        <taxon>Philodinida</taxon>
        <taxon>Philodinidae</taxon>
        <taxon>Rotaria</taxon>
    </lineage>
</organism>
<comment type="caution">
    <text evidence="3">The sequence shown here is derived from an EMBL/GenBank/DDBJ whole genome shotgun (WGS) entry which is preliminary data.</text>
</comment>
<dbReference type="GO" id="GO:0003950">
    <property type="term" value="F:NAD+ poly-ADP-ribosyltransferase activity"/>
    <property type="evidence" value="ECO:0007669"/>
    <property type="project" value="UniProtKB-UniRule"/>
</dbReference>
<dbReference type="GO" id="GO:0005634">
    <property type="term" value="C:nucleus"/>
    <property type="evidence" value="ECO:0007669"/>
    <property type="project" value="TreeGrafter"/>
</dbReference>
<proteinExistence type="predicted"/>
<evidence type="ECO:0000313" key="3">
    <source>
        <dbReference type="EMBL" id="CAF4184971.1"/>
    </source>
</evidence>
<evidence type="ECO:0000259" key="2">
    <source>
        <dbReference type="PROSITE" id="PS51059"/>
    </source>
</evidence>
<name>A0A820B0Y4_9BILA</name>
<dbReference type="PROSITE" id="PS51059">
    <property type="entry name" value="PARP_CATALYTIC"/>
    <property type="match status" value="1"/>
</dbReference>
<feature type="domain" description="PARP catalytic" evidence="2">
    <location>
        <begin position="1"/>
        <end position="111"/>
    </location>
</feature>
<keyword evidence="1" id="KW-0520">NAD</keyword>
<dbReference type="AlphaFoldDB" id="A0A820B0Y4"/>
<dbReference type="Proteomes" id="UP000663823">
    <property type="component" value="Unassembled WGS sequence"/>
</dbReference>
<keyword evidence="1" id="KW-0328">Glycosyltransferase</keyword>
<dbReference type="GO" id="GO:1990404">
    <property type="term" value="F:NAD+-protein mono-ADP-ribosyltransferase activity"/>
    <property type="evidence" value="ECO:0007669"/>
    <property type="project" value="TreeGrafter"/>
</dbReference>
<dbReference type="PANTHER" id="PTHR45740">
    <property type="entry name" value="POLY [ADP-RIBOSE] POLYMERASE"/>
    <property type="match status" value="1"/>
</dbReference>
<reference evidence="3" key="1">
    <citation type="submission" date="2021-02" db="EMBL/GenBank/DDBJ databases">
        <authorList>
            <person name="Nowell W R."/>
        </authorList>
    </citation>
    <scope>NUCLEOTIDE SEQUENCE</scope>
</reference>
<dbReference type="PANTHER" id="PTHR45740:SF17">
    <property type="entry name" value="POLY [ADP-RIBOSE] POLYMERASE TANKYRASE-2-LIKE"/>
    <property type="match status" value="1"/>
</dbReference>
<evidence type="ECO:0000313" key="4">
    <source>
        <dbReference type="Proteomes" id="UP000663823"/>
    </source>
</evidence>
<dbReference type="Gene3D" id="3.90.228.10">
    <property type="match status" value="1"/>
</dbReference>
<dbReference type="EC" id="2.4.2.-" evidence="1"/>
<dbReference type="SUPFAM" id="SSF56399">
    <property type="entry name" value="ADP-ribosylation"/>
    <property type="match status" value="1"/>
</dbReference>
<keyword evidence="1" id="KW-0808">Transferase</keyword>
<evidence type="ECO:0000256" key="1">
    <source>
        <dbReference type="RuleBase" id="RU362114"/>
    </source>
</evidence>
<protein>
    <recommendedName>
        <fullName evidence="1">Poly [ADP-ribose] polymerase</fullName>
        <shortName evidence="1">PARP</shortName>
        <ecNumber evidence="1">2.4.2.-</ecNumber>
    </recommendedName>
</protein>
<dbReference type="InterPro" id="IPR012317">
    <property type="entry name" value="Poly(ADP-ribose)pol_cat_dom"/>
</dbReference>
<sequence length="111" mass="12576">AIEGIINTGFDDRFFSPDGAWGRGAYFADNPRKSNDYAPRDAQTNRRVIFYNKVILGVESEQQNTNNTLSAAPQNHHSVHAVGGWAGFQYHEYIIYRYGQALPYLKITYTA</sequence>
<feature type="non-terminal residue" evidence="3">
    <location>
        <position position="1"/>
    </location>
</feature>